<evidence type="ECO:0000313" key="2">
    <source>
        <dbReference type="EMBL" id="PHJ22761.1"/>
    </source>
</evidence>
<dbReference type="AlphaFoldDB" id="A0A2C6KFG6"/>
<gene>
    <name evidence="2" type="ORF">CSUI_003387</name>
</gene>
<reference evidence="2 3" key="1">
    <citation type="journal article" date="2017" name="Int. J. Parasitol.">
        <title>The genome of the protozoan parasite Cystoisospora suis and a reverse vaccinology approach to identify vaccine candidates.</title>
        <authorList>
            <person name="Palmieri N."/>
            <person name="Shrestha A."/>
            <person name="Ruttkowski B."/>
            <person name="Beck T."/>
            <person name="Vogl C."/>
            <person name="Tomley F."/>
            <person name="Blake D.P."/>
            <person name="Joachim A."/>
        </authorList>
    </citation>
    <scope>NUCLEOTIDE SEQUENCE [LARGE SCALE GENOMIC DNA]</scope>
    <source>
        <strain evidence="2 3">Wien I</strain>
    </source>
</reference>
<protein>
    <recommendedName>
        <fullName evidence="4">Transmembrane protein</fullName>
    </recommendedName>
</protein>
<dbReference type="GeneID" id="94426796"/>
<proteinExistence type="predicted"/>
<dbReference type="Proteomes" id="UP000221165">
    <property type="component" value="Unassembled WGS sequence"/>
</dbReference>
<dbReference type="VEuPathDB" id="ToxoDB:CSUI_003387"/>
<evidence type="ECO:0008006" key="4">
    <source>
        <dbReference type="Google" id="ProtNLM"/>
    </source>
</evidence>
<dbReference type="RefSeq" id="XP_067924438.1">
    <property type="nucleotide sequence ID" value="XM_068063585.1"/>
</dbReference>
<evidence type="ECO:0000313" key="3">
    <source>
        <dbReference type="Proteomes" id="UP000221165"/>
    </source>
</evidence>
<name>A0A2C6KFG6_9APIC</name>
<keyword evidence="3" id="KW-1185">Reference proteome</keyword>
<feature type="transmembrane region" description="Helical" evidence="1">
    <location>
        <begin position="60"/>
        <end position="82"/>
    </location>
</feature>
<keyword evidence="1" id="KW-1133">Transmembrane helix</keyword>
<accession>A0A2C6KFG6</accession>
<dbReference type="EMBL" id="MIGC01001497">
    <property type="protein sequence ID" value="PHJ22761.1"/>
    <property type="molecule type" value="Genomic_DNA"/>
</dbReference>
<keyword evidence="1" id="KW-0472">Membrane</keyword>
<organism evidence="2 3">
    <name type="scientific">Cystoisospora suis</name>
    <dbReference type="NCBI Taxonomy" id="483139"/>
    <lineage>
        <taxon>Eukaryota</taxon>
        <taxon>Sar</taxon>
        <taxon>Alveolata</taxon>
        <taxon>Apicomplexa</taxon>
        <taxon>Conoidasida</taxon>
        <taxon>Coccidia</taxon>
        <taxon>Eucoccidiorida</taxon>
        <taxon>Eimeriorina</taxon>
        <taxon>Sarcocystidae</taxon>
        <taxon>Cystoisospora</taxon>
    </lineage>
</organism>
<comment type="caution">
    <text evidence="2">The sequence shown here is derived from an EMBL/GenBank/DDBJ whole genome shotgun (WGS) entry which is preliminary data.</text>
</comment>
<feature type="transmembrane region" description="Helical" evidence="1">
    <location>
        <begin position="94"/>
        <end position="116"/>
    </location>
</feature>
<feature type="transmembrane region" description="Helical" evidence="1">
    <location>
        <begin position="122"/>
        <end position="140"/>
    </location>
</feature>
<keyword evidence="1" id="KW-0812">Transmembrane</keyword>
<sequence length="172" mass="20532">MHVLQILSLSQRISLTLHKSHEFTCKATIPKRKMSPSRPVPRVSFLFEIYSRFRLYRVSVQALIASIQRYVFPFFCILRWLSKKLIDPLPLCRYSQSLSCFIFSVTLPLLFQIVYLYVSRPFYTLSLFLSFILLQVLIHSNRFSLCPSSRTRTGRRYHRETNRSLRRIFIRC</sequence>
<evidence type="ECO:0000256" key="1">
    <source>
        <dbReference type="SAM" id="Phobius"/>
    </source>
</evidence>